<gene>
    <name evidence="2" type="ORF">GQ55_1G170300</name>
</gene>
<dbReference type="Gramene" id="PUZ75448">
    <property type="protein sequence ID" value="PUZ75448"/>
    <property type="gene ID" value="GQ55_1G170300"/>
</dbReference>
<keyword evidence="3" id="KW-1185">Reference proteome</keyword>
<protein>
    <submittedName>
        <fullName evidence="2">Uncharacterized protein</fullName>
    </submittedName>
</protein>
<dbReference type="Proteomes" id="UP000244336">
    <property type="component" value="Chromosome 1"/>
</dbReference>
<evidence type="ECO:0000313" key="3">
    <source>
        <dbReference type="Proteomes" id="UP000244336"/>
    </source>
</evidence>
<dbReference type="AlphaFoldDB" id="A0A2T7F5U4"/>
<proteinExistence type="predicted"/>
<organism evidence="2 3">
    <name type="scientific">Panicum hallii var. hallii</name>
    <dbReference type="NCBI Taxonomy" id="1504633"/>
    <lineage>
        <taxon>Eukaryota</taxon>
        <taxon>Viridiplantae</taxon>
        <taxon>Streptophyta</taxon>
        <taxon>Embryophyta</taxon>
        <taxon>Tracheophyta</taxon>
        <taxon>Spermatophyta</taxon>
        <taxon>Magnoliopsida</taxon>
        <taxon>Liliopsida</taxon>
        <taxon>Poales</taxon>
        <taxon>Poaceae</taxon>
        <taxon>PACMAD clade</taxon>
        <taxon>Panicoideae</taxon>
        <taxon>Panicodae</taxon>
        <taxon>Paniceae</taxon>
        <taxon>Panicinae</taxon>
        <taxon>Panicum</taxon>
        <taxon>Panicum sect. Panicum</taxon>
    </lineage>
</organism>
<reference evidence="2 3" key="1">
    <citation type="submission" date="2018-04" db="EMBL/GenBank/DDBJ databases">
        <title>WGS assembly of Panicum hallii var. hallii HAL2.</title>
        <authorList>
            <person name="Lovell J."/>
            <person name="Jenkins J."/>
            <person name="Lowry D."/>
            <person name="Mamidi S."/>
            <person name="Sreedasyam A."/>
            <person name="Weng X."/>
            <person name="Barry K."/>
            <person name="Bonette J."/>
            <person name="Campitelli B."/>
            <person name="Daum C."/>
            <person name="Gordon S."/>
            <person name="Gould B."/>
            <person name="Lipzen A."/>
            <person name="MacQueen A."/>
            <person name="Palacio-Mejia J."/>
            <person name="Plott C."/>
            <person name="Shakirov E."/>
            <person name="Shu S."/>
            <person name="Yoshinaga Y."/>
            <person name="Zane M."/>
            <person name="Rokhsar D."/>
            <person name="Grimwood J."/>
            <person name="Schmutz J."/>
            <person name="Juenger T."/>
        </authorList>
    </citation>
    <scope>NUCLEOTIDE SEQUENCE [LARGE SCALE GENOMIC DNA]</scope>
    <source>
        <strain evidence="3">cv. HAL2</strain>
    </source>
</reference>
<accession>A0A2T7F5U4</accession>
<keyword evidence="1" id="KW-0175">Coiled coil</keyword>
<evidence type="ECO:0000313" key="2">
    <source>
        <dbReference type="EMBL" id="PUZ75448.1"/>
    </source>
</evidence>
<evidence type="ECO:0000256" key="1">
    <source>
        <dbReference type="SAM" id="Coils"/>
    </source>
</evidence>
<sequence length="139" mass="15751">MDTEQEDSEVEAFRAKADSLKVHIEKIVELSTAKNLVLHKTSDQISNVRSLENELDTEREMNKELMSPIIDLSGQLEAERQKSQAETMKNQELLLRVQEAESALQTEQAIEAQLRKEVEEARAAQQESLIDARVCVETA</sequence>
<feature type="coiled-coil region" evidence="1">
    <location>
        <begin position="90"/>
        <end position="127"/>
    </location>
</feature>
<name>A0A2T7F5U4_9POAL</name>
<dbReference type="EMBL" id="CM009749">
    <property type="protein sequence ID" value="PUZ75448.1"/>
    <property type="molecule type" value="Genomic_DNA"/>
</dbReference>